<comment type="similarity">
    <text evidence="1">Belongs to the glycosyl hydrolase 5 (cellulase A) family.</text>
</comment>
<evidence type="ECO:0000259" key="5">
    <source>
        <dbReference type="Pfam" id="PF16862"/>
    </source>
</evidence>
<dbReference type="InterPro" id="IPR052974">
    <property type="entry name" value="GH79_Enzymes"/>
</dbReference>
<feature type="signal peptide" evidence="4">
    <location>
        <begin position="1"/>
        <end position="23"/>
    </location>
</feature>
<dbReference type="SUPFAM" id="SSF51445">
    <property type="entry name" value="(Trans)glycosidases"/>
    <property type="match status" value="1"/>
</dbReference>
<keyword evidence="7" id="KW-1185">Reference proteome</keyword>
<reference evidence="6" key="1">
    <citation type="submission" date="2021-02" db="EMBL/GenBank/DDBJ databases">
        <title>Genome sequence Cadophora malorum strain M34.</title>
        <authorList>
            <person name="Stefanovic E."/>
            <person name="Vu D."/>
            <person name="Scully C."/>
            <person name="Dijksterhuis J."/>
            <person name="Roader J."/>
            <person name="Houbraken J."/>
        </authorList>
    </citation>
    <scope>NUCLEOTIDE SEQUENCE</scope>
    <source>
        <strain evidence="6">M34</strain>
    </source>
</reference>
<proteinExistence type="inferred from homology"/>
<dbReference type="PROSITE" id="PS00659">
    <property type="entry name" value="GLYCOSYL_HYDROL_F5"/>
    <property type="match status" value="1"/>
</dbReference>
<feature type="chain" id="PRO_5034835076" description="Beta-glucuronidase C-terminal domain-containing protein" evidence="4">
    <location>
        <begin position="24"/>
        <end position="521"/>
    </location>
</feature>
<protein>
    <recommendedName>
        <fullName evidence="5">Beta-glucuronidase C-terminal domain-containing protein</fullName>
    </recommendedName>
</protein>
<dbReference type="AlphaFoldDB" id="A0A8H7TDC2"/>
<feature type="domain" description="Beta-glucuronidase C-terminal" evidence="5">
    <location>
        <begin position="422"/>
        <end position="515"/>
    </location>
</feature>
<dbReference type="EMBL" id="JAFJYH010000150">
    <property type="protein sequence ID" value="KAG4417592.1"/>
    <property type="molecule type" value="Genomic_DNA"/>
</dbReference>
<organism evidence="6 7">
    <name type="scientific">Cadophora malorum</name>
    <dbReference type="NCBI Taxonomy" id="108018"/>
    <lineage>
        <taxon>Eukaryota</taxon>
        <taxon>Fungi</taxon>
        <taxon>Dikarya</taxon>
        <taxon>Ascomycota</taxon>
        <taxon>Pezizomycotina</taxon>
        <taxon>Leotiomycetes</taxon>
        <taxon>Helotiales</taxon>
        <taxon>Ploettnerulaceae</taxon>
        <taxon>Cadophora</taxon>
    </lineage>
</organism>
<keyword evidence="3" id="KW-0326">Glycosidase</keyword>
<dbReference type="Pfam" id="PF16862">
    <property type="entry name" value="Glyco_hydro_79C"/>
    <property type="match status" value="1"/>
</dbReference>
<evidence type="ECO:0000313" key="6">
    <source>
        <dbReference type="EMBL" id="KAG4417592.1"/>
    </source>
</evidence>
<dbReference type="InterPro" id="IPR017853">
    <property type="entry name" value="GH"/>
</dbReference>
<accession>A0A8H7TDC2</accession>
<gene>
    <name evidence="6" type="ORF">IFR04_009237</name>
</gene>
<keyword evidence="2" id="KW-0378">Hydrolase</keyword>
<evidence type="ECO:0000256" key="2">
    <source>
        <dbReference type="ARBA" id="ARBA00022801"/>
    </source>
</evidence>
<dbReference type="Gene3D" id="3.20.20.80">
    <property type="entry name" value="Glycosidases"/>
    <property type="match status" value="1"/>
</dbReference>
<dbReference type="GO" id="GO:0004553">
    <property type="term" value="F:hydrolase activity, hydrolyzing O-glycosyl compounds"/>
    <property type="evidence" value="ECO:0007669"/>
    <property type="project" value="InterPro"/>
</dbReference>
<evidence type="ECO:0000313" key="7">
    <source>
        <dbReference type="Proteomes" id="UP000664132"/>
    </source>
</evidence>
<dbReference type="GO" id="GO:0005975">
    <property type="term" value="P:carbohydrate metabolic process"/>
    <property type="evidence" value="ECO:0007669"/>
    <property type="project" value="InterPro"/>
</dbReference>
<evidence type="ECO:0000256" key="1">
    <source>
        <dbReference type="ARBA" id="ARBA00005641"/>
    </source>
</evidence>
<dbReference type="Gene3D" id="2.60.40.1180">
    <property type="entry name" value="Golgi alpha-mannosidase II"/>
    <property type="match status" value="1"/>
</dbReference>
<dbReference type="OrthoDB" id="2831684at2759"/>
<dbReference type="PANTHER" id="PTHR36183:SF2">
    <property type="entry name" value="BETA-GLUCURONIDASE C-TERMINAL DOMAIN-CONTAINING PROTEIN"/>
    <property type="match status" value="1"/>
</dbReference>
<dbReference type="InterPro" id="IPR013780">
    <property type="entry name" value="Glyco_hydro_b"/>
</dbReference>
<name>A0A8H7TDC2_9HELO</name>
<keyword evidence="4" id="KW-0732">Signal</keyword>
<evidence type="ECO:0000256" key="3">
    <source>
        <dbReference type="ARBA" id="ARBA00023295"/>
    </source>
</evidence>
<dbReference type="InterPro" id="IPR018087">
    <property type="entry name" value="Glyco_hydro_5_CS"/>
</dbReference>
<evidence type="ECO:0000256" key="4">
    <source>
        <dbReference type="SAM" id="SignalP"/>
    </source>
</evidence>
<comment type="caution">
    <text evidence="6">The sequence shown here is derived from an EMBL/GenBank/DDBJ whole genome shotgun (WGS) entry which is preliminary data.</text>
</comment>
<dbReference type="PANTHER" id="PTHR36183">
    <property type="entry name" value="BETA-GLUCURONIDASE"/>
    <property type="match status" value="1"/>
</dbReference>
<sequence>MSRLNFATSVAFAIASLHSFVSATSSELSRRSDQVVLSTSNISVSFDVPAGAKLAMPLDRQLISMSIEFCYATDFIGTPGSPNTFSKQLLQNVQDKSGLPPILRIGGNTQDIAKFCENCPVAMNSTYKAGSTEAVNVTFSKGLFKAMNENGPSNQNYIFGLNLGQDDVEIPKAELAGALKYLDQSKLIAYELGNEPDHYIWPQVNYRSPATWTMAAYVKQTLDWLPQLASGKRFQYGSSAANPATVSEFTMVQAVKWGISKIKQIKIISSHSYMGDRCTPANEALLSLETYVNHMNTVQYYSSYLGEIAAAKSIGATYHMGETNTVACHGKDGLSNTMGALLWMIDYAFYMATLGADRLFFHNGKGDFFYSMWEPVALNESYAAHINPQYYSMLFAADVVSDIKTPSIHRIAGLDTYDLAHYAIYSGSKIQKMVILNTHYHNGTTETRPAKYVDLSPVLGRNIQVKRLTSANTIAKNGTTWGGQSVNSAGKLVGEEVWEESQSGVVRMFASEAIIVKAKGR</sequence>
<dbReference type="InterPro" id="IPR031728">
    <property type="entry name" value="GlcAase_C"/>
</dbReference>
<dbReference type="Proteomes" id="UP000664132">
    <property type="component" value="Unassembled WGS sequence"/>
</dbReference>